<feature type="domain" description="VOC" evidence="1">
    <location>
        <begin position="14"/>
        <end position="141"/>
    </location>
</feature>
<evidence type="ECO:0000313" key="3">
    <source>
        <dbReference type="Proteomes" id="UP001497512"/>
    </source>
</evidence>
<sequence>MAASKKRSSLALKSLNHISRNCVDLAVSIEFYENVLGFMPIKRPGSFDFNGAWLFAYGMGIHLLQAEKEEDIKHTLTWKKREINPRDDHISFQCEDIVQVEKDLQERNIKCTRQVVEEGGIMVDQLFFHDPDGFMIEVCNCEKLPVVPLSTSVASCGLRRCASSKMPTIITTPTSSSDTITQHLQADYRASSEQYAMCV</sequence>
<evidence type="ECO:0000313" key="2">
    <source>
        <dbReference type="EMBL" id="CAK9195393.1"/>
    </source>
</evidence>
<reference evidence="2" key="1">
    <citation type="submission" date="2024-02" db="EMBL/GenBank/DDBJ databases">
        <authorList>
            <consortium name="ELIXIR-Norway"/>
            <consortium name="Elixir Norway"/>
        </authorList>
    </citation>
    <scope>NUCLEOTIDE SEQUENCE</scope>
</reference>
<keyword evidence="3" id="KW-1185">Reference proteome</keyword>
<dbReference type="EMBL" id="OZ019902">
    <property type="protein sequence ID" value="CAK9195393.1"/>
    <property type="molecule type" value="Genomic_DNA"/>
</dbReference>
<dbReference type="Pfam" id="PF00903">
    <property type="entry name" value="Glyoxalase"/>
    <property type="match status" value="1"/>
</dbReference>
<dbReference type="PANTHER" id="PTHR46142">
    <property type="match status" value="1"/>
</dbReference>
<name>A0ABP0TJG3_9BRYO</name>
<organism evidence="2 3">
    <name type="scientific">Sphagnum troendelagicum</name>
    <dbReference type="NCBI Taxonomy" id="128251"/>
    <lineage>
        <taxon>Eukaryota</taxon>
        <taxon>Viridiplantae</taxon>
        <taxon>Streptophyta</taxon>
        <taxon>Embryophyta</taxon>
        <taxon>Bryophyta</taxon>
        <taxon>Sphagnophytina</taxon>
        <taxon>Sphagnopsida</taxon>
        <taxon>Sphagnales</taxon>
        <taxon>Sphagnaceae</taxon>
        <taxon>Sphagnum</taxon>
    </lineage>
</organism>
<dbReference type="SUPFAM" id="SSF54593">
    <property type="entry name" value="Glyoxalase/Bleomycin resistance protein/Dihydroxybiphenyl dioxygenase"/>
    <property type="match status" value="1"/>
</dbReference>
<dbReference type="InterPro" id="IPR029068">
    <property type="entry name" value="Glyas_Bleomycin-R_OHBP_Dase"/>
</dbReference>
<accession>A0ABP0TJG3</accession>
<gene>
    <name evidence="2" type="ORF">CSSPTR1EN2_LOCUS3002</name>
</gene>
<dbReference type="PANTHER" id="PTHR46142:SF3">
    <property type="entry name" value="F18B13.24 PROTEIN"/>
    <property type="match status" value="1"/>
</dbReference>
<dbReference type="InterPro" id="IPR004360">
    <property type="entry name" value="Glyas_Fos-R_dOase_dom"/>
</dbReference>
<dbReference type="Proteomes" id="UP001497512">
    <property type="component" value="Chromosome 10"/>
</dbReference>
<dbReference type="Gene3D" id="3.10.180.10">
    <property type="entry name" value="2,3-Dihydroxybiphenyl 1,2-Dioxygenase, domain 1"/>
    <property type="match status" value="1"/>
</dbReference>
<evidence type="ECO:0000259" key="1">
    <source>
        <dbReference type="PROSITE" id="PS51819"/>
    </source>
</evidence>
<protein>
    <recommendedName>
        <fullName evidence="1">VOC domain-containing protein</fullName>
    </recommendedName>
</protein>
<dbReference type="InterPro" id="IPR037523">
    <property type="entry name" value="VOC_core"/>
</dbReference>
<proteinExistence type="predicted"/>
<dbReference type="CDD" id="cd07245">
    <property type="entry name" value="VOC_like"/>
    <property type="match status" value="1"/>
</dbReference>
<dbReference type="PROSITE" id="PS51819">
    <property type="entry name" value="VOC"/>
    <property type="match status" value="1"/>
</dbReference>